<evidence type="ECO:0000256" key="1">
    <source>
        <dbReference type="SAM" id="MobiDB-lite"/>
    </source>
</evidence>
<dbReference type="AlphaFoldDB" id="A0A9J6E822"/>
<dbReference type="GO" id="GO:0006508">
    <property type="term" value="P:proteolysis"/>
    <property type="evidence" value="ECO:0007669"/>
    <property type="project" value="InterPro"/>
</dbReference>
<dbReference type="Gene3D" id="3.40.390.10">
    <property type="entry name" value="Collagenase (Catalytic Domain)"/>
    <property type="match status" value="1"/>
</dbReference>
<keyword evidence="4" id="KW-1185">Reference proteome</keyword>
<feature type="compositionally biased region" description="Low complexity" evidence="1">
    <location>
        <begin position="59"/>
        <end position="79"/>
    </location>
</feature>
<name>A0A9J6E822_RHIMP</name>
<dbReference type="SUPFAM" id="SSF55486">
    <property type="entry name" value="Metalloproteases ('zincins'), catalytic domain"/>
    <property type="match status" value="1"/>
</dbReference>
<dbReference type="EMBL" id="JABSTU010000005">
    <property type="protein sequence ID" value="KAH8030715.1"/>
    <property type="molecule type" value="Genomic_DNA"/>
</dbReference>
<reference evidence="3" key="2">
    <citation type="submission" date="2021-09" db="EMBL/GenBank/DDBJ databases">
        <authorList>
            <person name="Jia N."/>
            <person name="Wang J."/>
            <person name="Shi W."/>
            <person name="Du L."/>
            <person name="Sun Y."/>
            <person name="Zhan W."/>
            <person name="Jiang J."/>
            <person name="Wang Q."/>
            <person name="Zhang B."/>
            <person name="Ji P."/>
            <person name="Sakyi L.B."/>
            <person name="Cui X."/>
            <person name="Yuan T."/>
            <person name="Jiang B."/>
            <person name="Yang W."/>
            <person name="Lam T.T.-Y."/>
            <person name="Chang Q."/>
            <person name="Ding S."/>
            <person name="Wang X."/>
            <person name="Zhu J."/>
            <person name="Ruan X."/>
            <person name="Zhao L."/>
            <person name="Wei J."/>
            <person name="Que T."/>
            <person name="Du C."/>
            <person name="Cheng J."/>
            <person name="Dai P."/>
            <person name="Han X."/>
            <person name="Huang E."/>
            <person name="Gao Y."/>
            <person name="Liu J."/>
            <person name="Shao H."/>
            <person name="Ye R."/>
            <person name="Li L."/>
            <person name="Wei W."/>
            <person name="Wang X."/>
            <person name="Wang C."/>
            <person name="Huo Q."/>
            <person name="Li W."/>
            <person name="Guo W."/>
            <person name="Chen H."/>
            <person name="Chen S."/>
            <person name="Zhou L."/>
            <person name="Zhou L."/>
            <person name="Ni X."/>
            <person name="Tian J."/>
            <person name="Zhou Y."/>
            <person name="Sheng Y."/>
            <person name="Liu T."/>
            <person name="Pan Y."/>
            <person name="Xia L."/>
            <person name="Li J."/>
            <person name="Zhao F."/>
            <person name="Cao W."/>
        </authorList>
    </citation>
    <scope>NUCLEOTIDE SEQUENCE</scope>
    <source>
        <strain evidence="3">Rmic-2018</strain>
        <tissue evidence="3">Larvae</tissue>
    </source>
</reference>
<protein>
    <submittedName>
        <fullName evidence="3">Uncharacterized protein</fullName>
    </submittedName>
</protein>
<evidence type="ECO:0000256" key="2">
    <source>
        <dbReference type="SAM" id="Phobius"/>
    </source>
</evidence>
<dbReference type="GO" id="GO:0004222">
    <property type="term" value="F:metalloendopeptidase activity"/>
    <property type="evidence" value="ECO:0007669"/>
    <property type="project" value="InterPro"/>
</dbReference>
<organism evidence="3 4">
    <name type="scientific">Rhipicephalus microplus</name>
    <name type="common">Cattle tick</name>
    <name type="synonym">Boophilus microplus</name>
    <dbReference type="NCBI Taxonomy" id="6941"/>
    <lineage>
        <taxon>Eukaryota</taxon>
        <taxon>Metazoa</taxon>
        <taxon>Ecdysozoa</taxon>
        <taxon>Arthropoda</taxon>
        <taxon>Chelicerata</taxon>
        <taxon>Arachnida</taxon>
        <taxon>Acari</taxon>
        <taxon>Parasitiformes</taxon>
        <taxon>Ixodida</taxon>
        <taxon>Ixodoidea</taxon>
        <taxon>Ixodidae</taxon>
        <taxon>Rhipicephalinae</taxon>
        <taxon>Rhipicephalus</taxon>
        <taxon>Boophilus</taxon>
    </lineage>
</organism>
<reference evidence="3" key="1">
    <citation type="journal article" date="2020" name="Cell">
        <title>Large-Scale Comparative Analyses of Tick Genomes Elucidate Their Genetic Diversity and Vector Capacities.</title>
        <authorList>
            <consortium name="Tick Genome and Microbiome Consortium (TIGMIC)"/>
            <person name="Jia N."/>
            <person name="Wang J."/>
            <person name="Shi W."/>
            <person name="Du L."/>
            <person name="Sun Y."/>
            <person name="Zhan W."/>
            <person name="Jiang J.F."/>
            <person name="Wang Q."/>
            <person name="Zhang B."/>
            <person name="Ji P."/>
            <person name="Bell-Sakyi L."/>
            <person name="Cui X.M."/>
            <person name="Yuan T.T."/>
            <person name="Jiang B.G."/>
            <person name="Yang W.F."/>
            <person name="Lam T.T."/>
            <person name="Chang Q.C."/>
            <person name="Ding S.J."/>
            <person name="Wang X.J."/>
            <person name="Zhu J.G."/>
            <person name="Ruan X.D."/>
            <person name="Zhao L."/>
            <person name="Wei J.T."/>
            <person name="Ye R.Z."/>
            <person name="Que T.C."/>
            <person name="Du C.H."/>
            <person name="Zhou Y.H."/>
            <person name="Cheng J.X."/>
            <person name="Dai P.F."/>
            <person name="Guo W.B."/>
            <person name="Han X.H."/>
            <person name="Huang E.J."/>
            <person name="Li L.F."/>
            <person name="Wei W."/>
            <person name="Gao Y.C."/>
            <person name="Liu J.Z."/>
            <person name="Shao H.Z."/>
            <person name="Wang X."/>
            <person name="Wang C.C."/>
            <person name="Yang T.C."/>
            <person name="Huo Q.B."/>
            <person name="Li W."/>
            <person name="Chen H.Y."/>
            <person name="Chen S.E."/>
            <person name="Zhou L.G."/>
            <person name="Ni X.B."/>
            <person name="Tian J.H."/>
            <person name="Sheng Y."/>
            <person name="Liu T."/>
            <person name="Pan Y.S."/>
            <person name="Xia L.Y."/>
            <person name="Li J."/>
            <person name="Zhao F."/>
            <person name="Cao W.C."/>
        </authorList>
    </citation>
    <scope>NUCLEOTIDE SEQUENCE</scope>
    <source>
        <strain evidence="3">Rmic-2018</strain>
    </source>
</reference>
<keyword evidence="2" id="KW-0472">Membrane</keyword>
<feature type="region of interest" description="Disordered" evidence="1">
    <location>
        <begin position="55"/>
        <end position="84"/>
    </location>
</feature>
<gene>
    <name evidence="3" type="ORF">HPB51_011515</name>
</gene>
<keyword evidence="2" id="KW-1133">Transmembrane helix</keyword>
<dbReference type="Proteomes" id="UP000821866">
    <property type="component" value="Chromosome 3"/>
</dbReference>
<sequence length="588" mass="63578">MVFTQNDVAEVQPPDSGEHSLIQAALVWILGVVVGGVLGVSCVMLLEFSTAHVTEHETASTTRESSVTSSTSAIPVPSTKTSTQVPPINRSICFSHACLKASRRMQKLLNPLADPCRNWYEHVCGRFEGPQASVHQLMDTAVAKSVRKSLLAFGRDPPASIAPGVDARLKAAKLLLACEATEVEFVENTDVINFMAREKLDILVSASADATADEVFSKHVDLAFRYALSGLMTLSPGAQMLTLEVDGSLEARVTAFHDMGSSALFEYLVNLAEFVGQPEEEAKVAVMLHNTLVTAVTSIMVHAHGRSESSTRRGAVMELRASQVMFNGVGSSTFGDAVERHTPYSKDVDVDCSDVALLVLEAAWKALTPAELAAWTAWTVLHECASIAVTYLAAFFDSATLRHNCAARVRHVMSVPFAAVALFDVVTRKIQDDVTEMTKLIFDCLARNASHYLRSPVLSSVIVGFPPARDTVAGIDAYYAAFPEAALLEFFKEWVASADARKDKLLPPEVYFDPSKTNVIVSRQGTVIVPAGIFKTELYKPGVVEALNDCRRRGTGVLGSCDTDTMGNFLSFSEAFDCKNTTPSCVLP</sequence>
<comment type="caution">
    <text evidence="3">The sequence shown here is derived from an EMBL/GenBank/DDBJ whole genome shotgun (WGS) entry which is preliminary data.</text>
</comment>
<dbReference type="InterPro" id="IPR000718">
    <property type="entry name" value="Peptidase_M13"/>
</dbReference>
<dbReference type="InterPro" id="IPR024079">
    <property type="entry name" value="MetalloPept_cat_dom_sf"/>
</dbReference>
<keyword evidence="2" id="KW-0812">Transmembrane</keyword>
<dbReference type="PROSITE" id="PS51885">
    <property type="entry name" value="NEPRILYSIN"/>
    <property type="match status" value="1"/>
</dbReference>
<feature type="transmembrane region" description="Helical" evidence="2">
    <location>
        <begin position="20"/>
        <end position="46"/>
    </location>
</feature>
<proteinExistence type="predicted"/>
<accession>A0A9J6E822</accession>
<evidence type="ECO:0000313" key="4">
    <source>
        <dbReference type="Proteomes" id="UP000821866"/>
    </source>
</evidence>
<evidence type="ECO:0000313" key="3">
    <source>
        <dbReference type="EMBL" id="KAH8030715.1"/>
    </source>
</evidence>